<dbReference type="PRINTS" id="PR00080">
    <property type="entry name" value="SDRFAMILY"/>
</dbReference>
<dbReference type="InterPro" id="IPR036291">
    <property type="entry name" value="NAD(P)-bd_dom_sf"/>
</dbReference>
<dbReference type="Proteomes" id="UP001642482">
    <property type="component" value="Unassembled WGS sequence"/>
</dbReference>
<keyword evidence="5" id="KW-1185">Reference proteome</keyword>
<dbReference type="InterPro" id="IPR002347">
    <property type="entry name" value="SDR_fam"/>
</dbReference>
<evidence type="ECO:0000313" key="4">
    <source>
        <dbReference type="EMBL" id="CAK7212632.1"/>
    </source>
</evidence>
<dbReference type="Pfam" id="PF13561">
    <property type="entry name" value="adh_short_C2"/>
    <property type="match status" value="1"/>
</dbReference>
<accession>A0ABP0AZA6</accession>
<sequence length="254" mass="26580">MSASFQGKLAIVTGAGKANGVGFATALTLARQGADIVLHYNTSKDTALKNVAALEAVGVKAVAVQADAAGTTFGTDIIAATTAAFPGRTIDVIVNNAAMLTAKPDLASFNVDDFDTIFNVNVRSIFLLVQAAEPFLTAPGARIINISSVVARFGIAPANFYAGSKAALHAMTRGWSEYFAPRGINVNAALLGPIETDLVFPEDNPYTQRFRHDQHIKRNGTTQECADAILFLASPGSSFVTGQVLNIDGGLTYA</sequence>
<dbReference type="PANTHER" id="PTHR43639">
    <property type="entry name" value="OXIDOREDUCTASE, SHORT-CHAIN DEHYDROGENASE/REDUCTASE FAMILY (AFU_ORTHOLOGUE AFUA_5G02870)"/>
    <property type="match status" value="1"/>
</dbReference>
<organism evidence="4 5">
    <name type="scientific">Sporothrix eucalyptigena</name>
    <dbReference type="NCBI Taxonomy" id="1812306"/>
    <lineage>
        <taxon>Eukaryota</taxon>
        <taxon>Fungi</taxon>
        <taxon>Dikarya</taxon>
        <taxon>Ascomycota</taxon>
        <taxon>Pezizomycotina</taxon>
        <taxon>Sordariomycetes</taxon>
        <taxon>Sordariomycetidae</taxon>
        <taxon>Ophiostomatales</taxon>
        <taxon>Ophiostomataceae</taxon>
        <taxon>Sporothrix</taxon>
    </lineage>
</organism>
<dbReference type="InterPro" id="IPR020904">
    <property type="entry name" value="Sc_DH/Rdtase_CS"/>
</dbReference>
<reference evidence="4 5" key="1">
    <citation type="submission" date="2024-01" db="EMBL/GenBank/DDBJ databases">
        <authorList>
            <person name="Allen C."/>
            <person name="Tagirdzhanova G."/>
        </authorList>
    </citation>
    <scope>NUCLEOTIDE SEQUENCE [LARGE SCALE GENOMIC DNA]</scope>
</reference>
<dbReference type="PROSITE" id="PS00061">
    <property type="entry name" value="ADH_SHORT"/>
    <property type="match status" value="1"/>
</dbReference>
<keyword evidence="2" id="KW-0521">NADP</keyword>
<dbReference type="PRINTS" id="PR00081">
    <property type="entry name" value="GDHRDH"/>
</dbReference>
<comment type="caution">
    <text evidence="4">The sequence shown here is derived from an EMBL/GenBank/DDBJ whole genome shotgun (WGS) entry which is preliminary data.</text>
</comment>
<comment type="similarity">
    <text evidence="1">Belongs to the short-chain dehydrogenases/reductases (SDR) family.</text>
</comment>
<name>A0ABP0AZA6_9PEZI</name>
<keyword evidence="3" id="KW-0560">Oxidoreductase</keyword>
<dbReference type="PANTHER" id="PTHR43639:SF1">
    <property type="entry name" value="SHORT-CHAIN DEHYDROGENASE_REDUCTASE FAMILY PROTEIN"/>
    <property type="match status" value="1"/>
</dbReference>
<gene>
    <name evidence="4" type="ORF">SEUCBS140593_001568</name>
</gene>
<dbReference type="EMBL" id="CAWUHD010000009">
    <property type="protein sequence ID" value="CAK7212632.1"/>
    <property type="molecule type" value="Genomic_DNA"/>
</dbReference>
<dbReference type="CDD" id="cd05233">
    <property type="entry name" value="SDR_c"/>
    <property type="match status" value="1"/>
</dbReference>
<dbReference type="Gene3D" id="3.40.50.720">
    <property type="entry name" value="NAD(P)-binding Rossmann-like Domain"/>
    <property type="match status" value="1"/>
</dbReference>
<evidence type="ECO:0000256" key="2">
    <source>
        <dbReference type="ARBA" id="ARBA00022857"/>
    </source>
</evidence>
<evidence type="ECO:0000313" key="5">
    <source>
        <dbReference type="Proteomes" id="UP001642482"/>
    </source>
</evidence>
<dbReference type="SUPFAM" id="SSF51735">
    <property type="entry name" value="NAD(P)-binding Rossmann-fold domains"/>
    <property type="match status" value="1"/>
</dbReference>
<evidence type="ECO:0000256" key="3">
    <source>
        <dbReference type="ARBA" id="ARBA00023002"/>
    </source>
</evidence>
<evidence type="ECO:0000256" key="1">
    <source>
        <dbReference type="ARBA" id="ARBA00006484"/>
    </source>
</evidence>
<protein>
    <submittedName>
        <fullName evidence="4">Uncharacterized protein</fullName>
    </submittedName>
</protein>
<proteinExistence type="inferred from homology"/>